<sequence>MKFGHFLTIILAAIFLSGCQKAVVNQSINQPIELPLINNQKVNPTPTSTPETPKDRESQNQKPVAVVQKAEIPVALDYPVLFAPQAPYAVWDDLHKEACEEAAMIMVAKYFEDESLSAHLMEQAILNLVKWEGENGYKVDLTAQEIKEILNDYFNLKAELIEEVTPERIKLELAKGNLIIVPAAGRQLGNPYFQTPGPIYHMLVIRGYDDDEFITNDPGTKRGEGFRYKYQKLINAIHDWNHNLAINGMDDEEIEQGKKVMIVVQPERP</sequence>
<evidence type="ECO:0000313" key="5">
    <source>
        <dbReference type="Proteomes" id="UP000176241"/>
    </source>
</evidence>
<dbReference type="PROSITE" id="PS51257">
    <property type="entry name" value="PROKAR_LIPOPROTEIN"/>
    <property type="match status" value="1"/>
</dbReference>
<protein>
    <recommendedName>
        <fullName evidence="3">Peptidase C39-like domain-containing protein</fullName>
    </recommendedName>
</protein>
<reference evidence="4 5" key="1">
    <citation type="journal article" date="2016" name="Nat. Commun.">
        <title>Thousands of microbial genomes shed light on interconnected biogeochemical processes in an aquifer system.</title>
        <authorList>
            <person name="Anantharaman K."/>
            <person name="Brown C.T."/>
            <person name="Hug L.A."/>
            <person name="Sharon I."/>
            <person name="Castelle C.J."/>
            <person name="Probst A.J."/>
            <person name="Thomas B.C."/>
            <person name="Singh A."/>
            <person name="Wilkins M.J."/>
            <person name="Karaoz U."/>
            <person name="Brodie E.L."/>
            <person name="Williams K.H."/>
            <person name="Hubbard S.S."/>
            <person name="Banfield J.F."/>
        </authorList>
    </citation>
    <scope>NUCLEOTIDE SEQUENCE [LARGE SCALE GENOMIC DNA]</scope>
</reference>
<dbReference type="Gene3D" id="3.90.70.10">
    <property type="entry name" value="Cysteine proteinases"/>
    <property type="match status" value="1"/>
</dbReference>
<dbReference type="InterPro" id="IPR039564">
    <property type="entry name" value="Peptidase_C39-like"/>
</dbReference>
<feature type="chain" id="PRO_5009581411" description="Peptidase C39-like domain-containing protein" evidence="2">
    <location>
        <begin position="23"/>
        <end position="269"/>
    </location>
</feature>
<dbReference type="Pfam" id="PF13529">
    <property type="entry name" value="Peptidase_C39_2"/>
    <property type="match status" value="1"/>
</dbReference>
<dbReference type="STRING" id="1797533.A2731_03535"/>
<evidence type="ECO:0000256" key="1">
    <source>
        <dbReference type="SAM" id="MobiDB-lite"/>
    </source>
</evidence>
<feature type="domain" description="Peptidase C39-like" evidence="3">
    <location>
        <begin position="87"/>
        <end position="218"/>
    </location>
</feature>
<dbReference type="EMBL" id="MHIC01000053">
    <property type="protein sequence ID" value="OGY43128.1"/>
    <property type="molecule type" value="Genomic_DNA"/>
</dbReference>
<dbReference type="AlphaFoldDB" id="A0A1G1XSX1"/>
<evidence type="ECO:0000313" key="4">
    <source>
        <dbReference type="EMBL" id="OGY43128.1"/>
    </source>
</evidence>
<keyword evidence="2" id="KW-0732">Signal</keyword>
<accession>A0A1G1XSX1</accession>
<feature type="region of interest" description="Disordered" evidence="1">
    <location>
        <begin position="39"/>
        <end position="61"/>
    </location>
</feature>
<proteinExistence type="predicted"/>
<evidence type="ECO:0000256" key="2">
    <source>
        <dbReference type="SAM" id="SignalP"/>
    </source>
</evidence>
<organism evidence="4 5">
    <name type="scientific">Candidatus Buchananbacteria bacterium RIFCSPHIGHO2_01_FULL_39_8</name>
    <dbReference type="NCBI Taxonomy" id="1797533"/>
    <lineage>
        <taxon>Bacteria</taxon>
        <taxon>Candidatus Buchananiibacteriota</taxon>
    </lineage>
</organism>
<name>A0A1G1XSX1_9BACT</name>
<gene>
    <name evidence="4" type="ORF">A2731_03535</name>
</gene>
<feature type="compositionally biased region" description="Polar residues" evidence="1">
    <location>
        <begin position="39"/>
        <end position="51"/>
    </location>
</feature>
<evidence type="ECO:0000259" key="3">
    <source>
        <dbReference type="Pfam" id="PF13529"/>
    </source>
</evidence>
<dbReference type="Proteomes" id="UP000176241">
    <property type="component" value="Unassembled WGS sequence"/>
</dbReference>
<feature type="signal peptide" evidence="2">
    <location>
        <begin position="1"/>
        <end position="22"/>
    </location>
</feature>
<comment type="caution">
    <text evidence="4">The sequence shown here is derived from an EMBL/GenBank/DDBJ whole genome shotgun (WGS) entry which is preliminary data.</text>
</comment>